<keyword evidence="2" id="KW-1185">Reference proteome</keyword>
<evidence type="ECO:0000313" key="1">
    <source>
        <dbReference type="Ensembl" id="ENSHBUP00000034799.1"/>
    </source>
</evidence>
<reference evidence="1" key="2">
    <citation type="submission" date="2025-09" db="UniProtKB">
        <authorList>
            <consortium name="Ensembl"/>
        </authorList>
    </citation>
    <scope>IDENTIFICATION</scope>
</reference>
<accession>A0A3Q2X532</accession>
<proteinExistence type="predicted"/>
<sequence>MQLECSNCATSQLQSRLPSLSFSSFPRVTVWIYCMAFLTSRSSQEAVDQMQLFMHLELVKDFLVRQDSCSLLNSYSFTDREQTATEA</sequence>
<reference evidence="1" key="1">
    <citation type="submission" date="2025-08" db="UniProtKB">
        <authorList>
            <consortium name="Ensembl"/>
        </authorList>
    </citation>
    <scope>IDENTIFICATION</scope>
</reference>
<dbReference type="Ensembl" id="ENSHBUT00000029930.1">
    <property type="protein sequence ID" value="ENSHBUP00000034799.1"/>
    <property type="gene ID" value="ENSHBUG00000022596.1"/>
</dbReference>
<organism evidence="1 2">
    <name type="scientific">Haplochromis burtoni</name>
    <name type="common">Burton's mouthbrooder</name>
    <name type="synonym">Chromis burtoni</name>
    <dbReference type="NCBI Taxonomy" id="8153"/>
    <lineage>
        <taxon>Eukaryota</taxon>
        <taxon>Metazoa</taxon>
        <taxon>Chordata</taxon>
        <taxon>Craniata</taxon>
        <taxon>Vertebrata</taxon>
        <taxon>Euteleostomi</taxon>
        <taxon>Actinopterygii</taxon>
        <taxon>Neopterygii</taxon>
        <taxon>Teleostei</taxon>
        <taxon>Neoteleostei</taxon>
        <taxon>Acanthomorphata</taxon>
        <taxon>Ovalentaria</taxon>
        <taxon>Cichlomorphae</taxon>
        <taxon>Cichliformes</taxon>
        <taxon>Cichlidae</taxon>
        <taxon>African cichlids</taxon>
        <taxon>Pseudocrenilabrinae</taxon>
        <taxon>Haplochromini</taxon>
        <taxon>Haplochromis</taxon>
    </lineage>
</organism>
<evidence type="ECO:0000313" key="2">
    <source>
        <dbReference type="Proteomes" id="UP000264840"/>
    </source>
</evidence>
<name>A0A3Q2X532_HAPBU</name>
<dbReference type="AlphaFoldDB" id="A0A3Q2X532"/>
<protein>
    <submittedName>
        <fullName evidence="1">Uncharacterized protein</fullName>
    </submittedName>
</protein>
<dbReference type="Proteomes" id="UP000264840">
    <property type="component" value="Unplaced"/>
</dbReference>